<feature type="transmembrane region" description="Helical" evidence="1">
    <location>
        <begin position="12"/>
        <end position="36"/>
    </location>
</feature>
<evidence type="ECO:0000256" key="1">
    <source>
        <dbReference type="SAM" id="Phobius"/>
    </source>
</evidence>
<feature type="transmembrane region" description="Helical" evidence="1">
    <location>
        <begin position="69"/>
        <end position="90"/>
    </location>
</feature>
<organism evidence="2 3">
    <name type="scientific">Alkaliphilus serpentinus</name>
    <dbReference type="NCBI Taxonomy" id="1482731"/>
    <lineage>
        <taxon>Bacteria</taxon>
        <taxon>Bacillati</taxon>
        <taxon>Bacillota</taxon>
        <taxon>Clostridia</taxon>
        <taxon>Peptostreptococcales</taxon>
        <taxon>Natronincolaceae</taxon>
        <taxon>Alkaliphilus</taxon>
    </lineage>
</organism>
<gene>
    <name evidence="2" type="ORF">F8153_05210</name>
</gene>
<dbReference type="AlphaFoldDB" id="A0A833HQ91"/>
<dbReference type="Proteomes" id="UP000465601">
    <property type="component" value="Unassembled WGS sequence"/>
</dbReference>
<proteinExistence type="predicted"/>
<keyword evidence="3" id="KW-1185">Reference proteome</keyword>
<evidence type="ECO:0000313" key="3">
    <source>
        <dbReference type="Proteomes" id="UP000465601"/>
    </source>
</evidence>
<dbReference type="RefSeq" id="WP_151865302.1">
    <property type="nucleotide sequence ID" value="NZ_WBZB01000013.1"/>
</dbReference>
<reference evidence="2 3" key="1">
    <citation type="submission" date="2019-10" db="EMBL/GenBank/DDBJ databases">
        <title>Alkaliphilus serpentinus sp. nov. and Alkaliphilus pronyensis sp. nov., two novel anaerobic alkaliphilic species isolated from the serpentinized-hosted hydrothermal field of the Prony Bay (New Caledonia).</title>
        <authorList>
            <person name="Postec A."/>
        </authorList>
    </citation>
    <scope>NUCLEOTIDE SEQUENCE [LARGE SCALE GENOMIC DNA]</scope>
    <source>
        <strain evidence="2 3">LacT</strain>
    </source>
</reference>
<keyword evidence="1" id="KW-0812">Transmembrane</keyword>
<sequence>MEEKVISLKACFKGILSDLLILVLKLSLAFGFFLVINGYKNTLYNRYDIGFRSSLVNPLKTDISLTDFVLLYLTYIILVILLSFLLYVIYKIISLLVKVPGKTTIDFAKEKIIIKKNISPFTKIDEEILFYKIIEAGVRQNLLQRILETGDLYMEYLVLSETDSHIRGLEIKYISSPYQVKKKLL</sequence>
<evidence type="ECO:0000313" key="2">
    <source>
        <dbReference type="EMBL" id="KAB3531574.1"/>
    </source>
</evidence>
<keyword evidence="1" id="KW-1133">Transmembrane helix</keyword>
<accession>A0A833HQ91</accession>
<dbReference type="EMBL" id="WBZB01000013">
    <property type="protein sequence ID" value="KAB3531574.1"/>
    <property type="molecule type" value="Genomic_DNA"/>
</dbReference>
<name>A0A833HQ91_9FIRM</name>
<comment type="caution">
    <text evidence="2">The sequence shown here is derived from an EMBL/GenBank/DDBJ whole genome shotgun (WGS) entry which is preliminary data.</text>
</comment>
<dbReference type="OrthoDB" id="1952566at2"/>
<keyword evidence="1" id="KW-0472">Membrane</keyword>
<protein>
    <submittedName>
        <fullName evidence="2">Uncharacterized protein</fullName>
    </submittedName>
</protein>